<dbReference type="OrthoDB" id="3212305at2"/>
<dbReference type="RefSeq" id="WP_009119098.1">
    <property type="nucleotide sequence ID" value="NZ_JH164926.1"/>
</dbReference>
<organism evidence="2 3">
    <name type="scientific">Neisseria shayeganii 871</name>
    <dbReference type="NCBI Taxonomy" id="1032488"/>
    <lineage>
        <taxon>Bacteria</taxon>
        <taxon>Pseudomonadati</taxon>
        <taxon>Pseudomonadota</taxon>
        <taxon>Betaproteobacteria</taxon>
        <taxon>Neisseriales</taxon>
        <taxon>Neisseriaceae</taxon>
        <taxon>Neisseria</taxon>
    </lineage>
</organism>
<evidence type="ECO:0000313" key="3">
    <source>
        <dbReference type="Proteomes" id="UP000003019"/>
    </source>
</evidence>
<gene>
    <name evidence="2" type="ORF">HMPREF9371_1408</name>
</gene>
<protein>
    <submittedName>
        <fullName evidence="2">Uncharacterized protein</fullName>
    </submittedName>
</protein>
<feature type="compositionally biased region" description="Low complexity" evidence="1">
    <location>
        <begin position="320"/>
        <end position="339"/>
    </location>
</feature>
<reference evidence="2 3" key="1">
    <citation type="submission" date="2011-05" db="EMBL/GenBank/DDBJ databases">
        <authorList>
            <person name="Muzny D."/>
            <person name="Qin X."/>
            <person name="Deng J."/>
            <person name="Jiang H."/>
            <person name="Liu Y."/>
            <person name="Qu J."/>
            <person name="Song X.-Z."/>
            <person name="Zhang L."/>
            <person name="Thornton R."/>
            <person name="Coyle M."/>
            <person name="Francisco L."/>
            <person name="Jackson L."/>
            <person name="Javaid M."/>
            <person name="Korchina V."/>
            <person name="Kovar C."/>
            <person name="Mata R."/>
            <person name="Mathew T."/>
            <person name="Ngo R."/>
            <person name="Nguyen L."/>
            <person name="Nguyen N."/>
            <person name="Okwuonu G."/>
            <person name="Ongeri F."/>
            <person name="Pham C."/>
            <person name="Simmons D."/>
            <person name="Wilczek-Boney K."/>
            <person name="Hale W."/>
            <person name="Jakkamsetti A."/>
            <person name="Pham P."/>
            <person name="Ruth R."/>
            <person name="San Lucas F."/>
            <person name="Warren J."/>
            <person name="Zhang J."/>
            <person name="Zhao Z."/>
            <person name="Zhou C."/>
            <person name="Zhu D."/>
            <person name="Lee S."/>
            <person name="Bess C."/>
            <person name="Blankenburg K."/>
            <person name="Forbes L."/>
            <person name="Fu Q."/>
            <person name="Gubbala S."/>
            <person name="Hirani K."/>
            <person name="Jayaseelan J.C."/>
            <person name="Lara F."/>
            <person name="Munidasa M."/>
            <person name="Palculict T."/>
            <person name="Patil S."/>
            <person name="Pu L.-L."/>
            <person name="Saada N."/>
            <person name="Tang L."/>
            <person name="Weissenberger G."/>
            <person name="Zhu Y."/>
            <person name="Hemphill L."/>
            <person name="Shang Y."/>
            <person name="Youmans B."/>
            <person name="Ayvaz T."/>
            <person name="Ross M."/>
            <person name="Santibanez J."/>
            <person name="Aqrawi P."/>
            <person name="Gross S."/>
            <person name="Joshi V."/>
            <person name="Fowler G."/>
            <person name="Nazareth L."/>
            <person name="Reid J."/>
            <person name="Worley K."/>
            <person name="Petrosino J."/>
            <person name="Highlander S."/>
            <person name="Gibbs R."/>
        </authorList>
    </citation>
    <scope>NUCLEOTIDE SEQUENCE [LARGE SCALE GENOMIC DNA]</scope>
    <source>
        <strain evidence="2 3">871</strain>
    </source>
</reference>
<dbReference type="EMBL" id="AGAY01000050">
    <property type="protein sequence ID" value="EGY52419.1"/>
    <property type="molecule type" value="Genomic_DNA"/>
</dbReference>
<accession>G4CIE8</accession>
<dbReference type="STRING" id="1032488.HMPREF9371_1408"/>
<evidence type="ECO:0000256" key="1">
    <source>
        <dbReference type="SAM" id="MobiDB-lite"/>
    </source>
</evidence>
<comment type="caution">
    <text evidence="2">The sequence shown here is derived from an EMBL/GenBank/DDBJ whole genome shotgun (WGS) entry which is preliminary data.</text>
</comment>
<dbReference type="AlphaFoldDB" id="G4CIE8"/>
<dbReference type="Proteomes" id="UP000003019">
    <property type="component" value="Unassembled WGS sequence"/>
</dbReference>
<dbReference type="HOGENOM" id="CLU_745617_0_0_4"/>
<name>G4CIE8_9NEIS</name>
<feature type="region of interest" description="Disordered" evidence="1">
    <location>
        <begin position="320"/>
        <end position="347"/>
    </location>
</feature>
<proteinExistence type="predicted"/>
<keyword evidence="3" id="KW-1185">Reference proteome</keyword>
<dbReference type="PATRIC" id="fig|1032488.3.peg.1330"/>
<evidence type="ECO:0000313" key="2">
    <source>
        <dbReference type="EMBL" id="EGY52419.1"/>
    </source>
</evidence>
<sequence length="363" mass="39545">MDNNNTIPKVKTVHIMLLGMDDRQYAMFRMAFKMHGTTNYELVTEEQGIPPQLVLVDADHAPEAWAKAKERFVQAKVVYFSATPPQTTAPYLAKPIKFDTLFVNLKNLQQGNGIWIARTGTPVAEALVAVPVAATVKTESPQRIEHFDPNEGLLGAVKKASRQESDVAVLHGGKPVLLVFPSIQKVLLTADSAALKALCEQKFVDLSVRPVAEEHLKNKAKLSVQACLWQLAVWTGNGRLPQGIDAHTVFKVKSWPNLTRLAPLAESMRLSAFLTKTSGSLTMLHRLMSIDSKDLADYLTATYVTGYLAVDTHSTAAHAHTAAAGTTQPAASAAGAQQTEAKPAEVPKQRGLLQRLMNKIIGR</sequence>